<dbReference type="RefSeq" id="WP_285757599.1">
    <property type="nucleotide sequence ID" value="NZ_BSQG01000001.1"/>
</dbReference>
<keyword evidence="1" id="KW-0805">Transcription regulation</keyword>
<evidence type="ECO:0000256" key="3">
    <source>
        <dbReference type="SAM" id="MobiDB-lite"/>
    </source>
</evidence>
<dbReference type="EMBL" id="BSQG01000001">
    <property type="protein sequence ID" value="GLU46783.1"/>
    <property type="molecule type" value="Genomic_DNA"/>
</dbReference>
<organism evidence="5 6">
    <name type="scientific">Nocardiopsis ansamitocini</name>
    <dbReference type="NCBI Taxonomy" id="1670832"/>
    <lineage>
        <taxon>Bacteria</taxon>
        <taxon>Bacillati</taxon>
        <taxon>Actinomycetota</taxon>
        <taxon>Actinomycetes</taxon>
        <taxon>Streptosporangiales</taxon>
        <taxon>Nocardiopsidaceae</taxon>
        <taxon>Nocardiopsis</taxon>
    </lineage>
</organism>
<protein>
    <recommendedName>
        <fullName evidence="4">Putative zinc-finger domain-containing protein</fullName>
    </recommendedName>
</protein>
<evidence type="ECO:0000256" key="1">
    <source>
        <dbReference type="ARBA" id="ARBA00023015"/>
    </source>
</evidence>
<evidence type="ECO:0000313" key="6">
    <source>
        <dbReference type="Proteomes" id="UP001165092"/>
    </source>
</evidence>
<dbReference type="InterPro" id="IPR041916">
    <property type="entry name" value="Anti_sigma_zinc_sf"/>
</dbReference>
<feature type="compositionally biased region" description="Low complexity" evidence="3">
    <location>
        <begin position="85"/>
        <end position="97"/>
    </location>
</feature>
<dbReference type="Gene3D" id="1.10.10.1320">
    <property type="entry name" value="Anti-sigma factor, zinc-finger domain"/>
    <property type="match status" value="1"/>
</dbReference>
<accession>A0A9W6P460</accession>
<feature type="region of interest" description="Disordered" evidence="3">
    <location>
        <begin position="68"/>
        <end position="111"/>
    </location>
</feature>
<feature type="domain" description="Putative zinc-finger" evidence="4">
    <location>
        <begin position="6"/>
        <end position="35"/>
    </location>
</feature>
<feature type="compositionally biased region" description="Pro residues" evidence="3">
    <location>
        <begin position="192"/>
        <end position="202"/>
    </location>
</feature>
<dbReference type="Pfam" id="PF13490">
    <property type="entry name" value="zf-HC2"/>
    <property type="match status" value="1"/>
</dbReference>
<sequence>MSHLGERLSALVDGELGNADRERVLGHLARCQNCRFEADMLRAVKRRLRDLGPAEPSADFLGRLSAMTAPGTGPIDPPASGGFGSSPPLGSSRPVGSQWPGSFGRGARPSLAVDTTVPAEVDTARQRSVRAWPRWNRTRFAVAGASFVAVALSTAFMAGEEGASAPAVSPPLSDFAVEHAVVSKNASLPGPMTVPVPAPPAIPTDDASGRPGAADPR</sequence>
<evidence type="ECO:0000259" key="4">
    <source>
        <dbReference type="Pfam" id="PF13490"/>
    </source>
</evidence>
<keyword evidence="2" id="KW-0804">Transcription</keyword>
<keyword evidence="6" id="KW-1185">Reference proteome</keyword>
<name>A0A9W6P460_9ACTN</name>
<dbReference type="Proteomes" id="UP001165092">
    <property type="component" value="Unassembled WGS sequence"/>
</dbReference>
<evidence type="ECO:0000313" key="5">
    <source>
        <dbReference type="EMBL" id="GLU46783.1"/>
    </source>
</evidence>
<gene>
    <name evidence="5" type="ORF">Nans01_11340</name>
</gene>
<dbReference type="InterPro" id="IPR027383">
    <property type="entry name" value="Znf_put"/>
</dbReference>
<comment type="caution">
    <text evidence="5">The sequence shown here is derived from an EMBL/GenBank/DDBJ whole genome shotgun (WGS) entry which is preliminary data.</text>
</comment>
<dbReference type="AlphaFoldDB" id="A0A9W6P460"/>
<proteinExistence type="predicted"/>
<evidence type="ECO:0000256" key="2">
    <source>
        <dbReference type="ARBA" id="ARBA00023163"/>
    </source>
</evidence>
<feature type="region of interest" description="Disordered" evidence="3">
    <location>
        <begin position="186"/>
        <end position="217"/>
    </location>
</feature>
<reference evidence="5" key="1">
    <citation type="submission" date="2023-02" db="EMBL/GenBank/DDBJ databases">
        <title>Nocardiopsis ansamitocini NBRC 112285.</title>
        <authorList>
            <person name="Ichikawa N."/>
            <person name="Sato H."/>
            <person name="Tonouchi N."/>
        </authorList>
    </citation>
    <scope>NUCLEOTIDE SEQUENCE</scope>
    <source>
        <strain evidence="5">NBRC 112285</strain>
    </source>
</reference>